<dbReference type="SMART" id="SM00382">
    <property type="entry name" value="AAA"/>
    <property type="match status" value="2"/>
</dbReference>
<dbReference type="InterPro" id="IPR003593">
    <property type="entry name" value="AAA+_ATPase"/>
</dbReference>
<dbReference type="Pfam" id="PF17871">
    <property type="entry name" value="AAA_lid_9"/>
    <property type="match status" value="1"/>
</dbReference>
<evidence type="ECO:0000256" key="6">
    <source>
        <dbReference type="ARBA" id="ARBA00023016"/>
    </source>
</evidence>
<dbReference type="InterPro" id="IPR004176">
    <property type="entry name" value="Clp_R_N"/>
</dbReference>
<dbReference type="EMBL" id="JXUO01000043">
    <property type="protein sequence ID" value="KKZ15239.1"/>
    <property type="molecule type" value="Genomic_DNA"/>
</dbReference>
<dbReference type="GO" id="GO:0034605">
    <property type="term" value="P:cellular response to heat"/>
    <property type="evidence" value="ECO:0007669"/>
    <property type="project" value="TreeGrafter"/>
</dbReference>
<dbReference type="SMART" id="SM01086">
    <property type="entry name" value="ClpB_D2-small"/>
    <property type="match status" value="1"/>
</dbReference>
<keyword evidence="8" id="KW-0143">Chaperone</keyword>
<evidence type="ECO:0000313" key="14">
    <source>
        <dbReference type="EMBL" id="KKZ15239.1"/>
    </source>
</evidence>
<dbReference type="InterPro" id="IPR019489">
    <property type="entry name" value="Clp_ATPase_C"/>
</dbReference>
<evidence type="ECO:0000256" key="11">
    <source>
        <dbReference type="SAM" id="Coils"/>
    </source>
</evidence>
<dbReference type="Pfam" id="PF07724">
    <property type="entry name" value="AAA_2"/>
    <property type="match status" value="1"/>
</dbReference>
<evidence type="ECO:0000313" key="15">
    <source>
        <dbReference type="Proteomes" id="UP000035054"/>
    </source>
</evidence>
<gene>
    <name evidence="14" type="ORF">TH68_01490</name>
</gene>
<dbReference type="Pfam" id="PF02861">
    <property type="entry name" value="Clp_N"/>
    <property type="match status" value="1"/>
</dbReference>
<dbReference type="PROSITE" id="PS51903">
    <property type="entry name" value="CLP_R"/>
    <property type="match status" value="1"/>
</dbReference>
<reference evidence="14 15" key="1">
    <citation type="submission" date="2015-01" db="EMBL/GenBank/DDBJ databases">
        <title>Lifestyle Evolution in Cyanobacterial Symbionts of Sponges.</title>
        <authorList>
            <person name="Burgsdorf I."/>
            <person name="Slaby B.M."/>
            <person name="Handley K.M."/>
            <person name="Haber M."/>
            <person name="Blom J."/>
            <person name="Marshall C.W."/>
            <person name="Gilbert J.A."/>
            <person name="Hentschel U."/>
            <person name="Steindler L."/>
        </authorList>
    </citation>
    <scope>NUCLEOTIDE SEQUENCE [LARGE SCALE GENOMIC DNA]</scope>
    <source>
        <strain evidence="14">142</strain>
    </source>
</reference>
<dbReference type="PANTHER" id="PTHR11638">
    <property type="entry name" value="ATP-DEPENDENT CLP PROTEASE"/>
    <property type="match status" value="1"/>
</dbReference>
<proteinExistence type="inferred from homology"/>
<protein>
    <submittedName>
        <fullName evidence="14">ATPase AAA</fullName>
    </submittedName>
</protein>
<dbReference type="GO" id="GO:0005737">
    <property type="term" value="C:cytoplasm"/>
    <property type="evidence" value="ECO:0007669"/>
    <property type="project" value="UniProtKB-SubCell"/>
</dbReference>
<comment type="caution">
    <text evidence="14">The sequence shown here is derived from an EMBL/GenBank/DDBJ whole genome shotgun (WGS) entry which is preliminary data.</text>
</comment>
<feature type="domain" description="Clp R" evidence="13">
    <location>
        <begin position="7"/>
        <end position="147"/>
    </location>
</feature>
<dbReference type="InterPro" id="IPR050130">
    <property type="entry name" value="ClpA_ClpB"/>
</dbReference>
<dbReference type="CDD" id="cd00009">
    <property type="entry name" value="AAA"/>
    <property type="match status" value="1"/>
</dbReference>
<organism evidence="14 15">
    <name type="scientific">Candidatus Synechococcus spongiarum 142</name>
    <dbReference type="NCBI Taxonomy" id="1608213"/>
    <lineage>
        <taxon>Bacteria</taxon>
        <taxon>Bacillati</taxon>
        <taxon>Cyanobacteriota</taxon>
        <taxon>Cyanophyceae</taxon>
        <taxon>Synechococcales</taxon>
        <taxon>Synechococcaceae</taxon>
        <taxon>Synechococcus</taxon>
    </lineage>
</organism>
<evidence type="ECO:0000256" key="7">
    <source>
        <dbReference type="ARBA" id="ARBA00023054"/>
    </source>
</evidence>
<comment type="subunit">
    <text evidence="9">Homohexamer. The oligomerization is ATP-dependent.</text>
</comment>
<keyword evidence="7 11" id="KW-0175">Coiled coil</keyword>
<dbReference type="InterPro" id="IPR041546">
    <property type="entry name" value="ClpA/ClpB_AAA_lid"/>
</dbReference>
<feature type="region of interest" description="Disordered" evidence="12">
    <location>
        <begin position="145"/>
        <end position="204"/>
    </location>
</feature>
<dbReference type="Gene3D" id="1.10.1780.10">
    <property type="entry name" value="Clp, N-terminal domain"/>
    <property type="match status" value="1"/>
</dbReference>
<dbReference type="PRINTS" id="PR00300">
    <property type="entry name" value="CLPPROTEASEA"/>
</dbReference>
<feature type="compositionally biased region" description="Polar residues" evidence="12">
    <location>
        <begin position="162"/>
        <end position="178"/>
    </location>
</feature>
<name>A0A6N3X6K3_9SYNE</name>
<keyword evidence="3 10" id="KW-0677">Repeat</keyword>
<dbReference type="InterPro" id="IPR028299">
    <property type="entry name" value="ClpA/B_CS2"/>
</dbReference>
<keyword evidence="6" id="KW-0346">Stress response</keyword>
<evidence type="ECO:0000256" key="2">
    <source>
        <dbReference type="ARBA" id="ARBA00008675"/>
    </source>
</evidence>
<dbReference type="InterPro" id="IPR003959">
    <property type="entry name" value="ATPase_AAA_core"/>
</dbReference>
<dbReference type="GO" id="GO:0005524">
    <property type="term" value="F:ATP binding"/>
    <property type="evidence" value="ECO:0007669"/>
    <property type="project" value="UniProtKB-KW"/>
</dbReference>
<evidence type="ECO:0000256" key="3">
    <source>
        <dbReference type="ARBA" id="ARBA00022737"/>
    </source>
</evidence>
<dbReference type="PROSITE" id="PS00871">
    <property type="entry name" value="CLPAB_2"/>
    <property type="match status" value="1"/>
</dbReference>
<dbReference type="Gene3D" id="3.40.50.300">
    <property type="entry name" value="P-loop containing nucleotide triphosphate hydrolases"/>
    <property type="match status" value="3"/>
</dbReference>
<evidence type="ECO:0000256" key="4">
    <source>
        <dbReference type="ARBA" id="ARBA00022741"/>
    </source>
</evidence>
<evidence type="ECO:0000256" key="10">
    <source>
        <dbReference type="PROSITE-ProRule" id="PRU01251"/>
    </source>
</evidence>
<dbReference type="AlphaFoldDB" id="A0A6N3X6K3"/>
<dbReference type="GO" id="GO:0016887">
    <property type="term" value="F:ATP hydrolysis activity"/>
    <property type="evidence" value="ECO:0007669"/>
    <property type="project" value="InterPro"/>
</dbReference>
<dbReference type="Pfam" id="PF10431">
    <property type="entry name" value="ClpB_D2-small"/>
    <property type="match status" value="1"/>
</dbReference>
<evidence type="ECO:0000256" key="9">
    <source>
        <dbReference type="ARBA" id="ARBA00026057"/>
    </source>
</evidence>
<dbReference type="Pfam" id="PF00004">
    <property type="entry name" value="AAA"/>
    <property type="match status" value="1"/>
</dbReference>
<evidence type="ECO:0000256" key="8">
    <source>
        <dbReference type="ARBA" id="ARBA00023186"/>
    </source>
</evidence>
<dbReference type="SUPFAM" id="SSF81923">
    <property type="entry name" value="Double Clp-N motif"/>
    <property type="match status" value="1"/>
</dbReference>
<dbReference type="SUPFAM" id="SSF52540">
    <property type="entry name" value="P-loop containing nucleoside triphosphate hydrolases"/>
    <property type="match status" value="2"/>
</dbReference>
<comment type="similarity">
    <text evidence="2">Belongs to the ClpA/ClpB family.</text>
</comment>
<keyword evidence="4" id="KW-0547">Nucleotide-binding</keyword>
<feature type="coiled-coil region" evidence="11">
    <location>
        <begin position="516"/>
        <end position="633"/>
    </location>
</feature>
<evidence type="ECO:0000256" key="5">
    <source>
        <dbReference type="ARBA" id="ARBA00022840"/>
    </source>
</evidence>
<dbReference type="InterPro" id="IPR001270">
    <property type="entry name" value="ClpA/B"/>
</dbReference>
<dbReference type="PANTHER" id="PTHR11638:SF18">
    <property type="entry name" value="HEAT SHOCK PROTEIN 104"/>
    <property type="match status" value="1"/>
</dbReference>
<feature type="region of interest" description="Disordered" evidence="12">
    <location>
        <begin position="216"/>
        <end position="260"/>
    </location>
</feature>
<dbReference type="InterPro" id="IPR027417">
    <property type="entry name" value="P-loop_NTPase"/>
</dbReference>
<dbReference type="Gene3D" id="1.10.8.60">
    <property type="match status" value="1"/>
</dbReference>
<accession>A0A6N3X6K3</accession>
<dbReference type="CDD" id="cd19499">
    <property type="entry name" value="RecA-like_ClpB_Hsp104-like"/>
    <property type="match status" value="1"/>
</dbReference>
<evidence type="ECO:0000256" key="1">
    <source>
        <dbReference type="ARBA" id="ARBA00004496"/>
    </source>
</evidence>
<dbReference type="InterPro" id="IPR036628">
    <property type="entry name" value="Clp_N_dom_sf"/>
</dbReference>
<dbReference type="FunFam" id="3.40.50.300:FF:000025">
    <property type="entry name" value="ATP-dependent Clp protease subunit"/>
    <property type="match status" value="1"/>
</dbReference>
<keyword evidence="5" id="KW-0067">ATP-binding</keyword>
<dbReference type="Proteomes" id="UP000035054">
    <property type="component" value="Unassembled WGS sequence"/>
</dbReference>
<dbReference type="FunFam" id="3.40.50.300:FF:000120">
    <property type="entry name" value="ATP-dependent chaperone ClpB"/>
    <property type="match status" value="1"/>
</dbReference>
<comment type="subcellular location">
    <subcellularLocation>
        <location evidence="1">Cytoplasm</location>
    </subcellularLocation>
</comment>
<sequence length="965" mass="106949">MSLITQPERFSEEAWELLLAGQAQAQAWQHRQMDVEHLLLALLETTAGETWRRRLRLNPSQLLPQLDEFCGDQSTEDSDALYLGPDLDQLLNDADRLAHRWGSSSIDMAHLLLALAEDERIGAALLADQGLGPAEIMRRLRLQPVPPTSANRQPTAEGPQLPRQSYNALPPRSASTADQPVPHSSAPVSAVEPQSQPNRHRNTTRLDAGLGATELPAAQAQQRPPSPQGNGSIAMAEMASPVPSPNSQPAEIPQPATPLPAPEPSALERYTQDLTALAREGRLDPVVGRDREIRQVVQVLSRRTKNNPVLVGAAGVGKTALIQGLAQRIVAGKVADSLLGRRILALEPGSLIAGAKYRGQFEERLRAVLEEVAIADGQVVLFIDELHTLVNSSRSSSDVGSLLKPALAQGELRCIAAATMDEYRRSVEKDPALERQFQQVLIREPSPQDCLAILQGLRERYEHHHGVTIADQALEAAIRLGDRYVNDRCLPDKAIDLIDEAAAQLRLDATSKPALVEDAERELHRLELAVAVAEQAPAAERQHLERQRAAAAATHQNLRRRWQQDREQLSQLSQWRQQEEDLRRQMAQAEQEGDLEAVARLHYGELRRLEQQCQALEAQRREAQQRGETLLRQQVEDQDIAEVVGHRTGIPLQRLMAGERQKLLKLDQQLSQRVLGQPAAVEAVTSAIRRARAGMKDVRRPVGSFLFLGPTGVGKTELARALAAALFDQDDALVRLDMSEYMERNAVARLLGAPPGYVGYEEGGQLTEAIRMRPYAVVLLDEVEKAHPDVFNLLLQVLDDGRLTDSQGRAIDFRHTVLVMTSNIASRQILAASSGSEGEQVLTATIDQALKAKFRPEFLNRIDEVIRFQPLGPEQILPIVELQLQELRERLAEQNLHLQVDAEVVKVLAQDGYDPEFGARPLRRVLRRRLENPLAMEVLGERFTEVHGVRVQLCGDGTLEFVALR</sequence>
<evidence type="ECO:0000259" key="13">
    <source>
        <dbReference type="PROSITE" id="PS51903"/>
    </source>
</evidence>
<evidence type="ECO:0000256" key="12">
    <source>
        <dbReference type="SAM" id="MobiDB-lite"/>
    </source>
</evidence>